<feature type="domain" description="Histidine kinase" evidence="11">
    <location>
        <begin position="352"/>
        <end position="567"/>
    </location>
</feature>
<dbReference type="STRING" id="419481.SAMN05216233_12234"/>
<evidence type="ECO:0000256" key="2">
    <source>
        <dbReference type="ARBA" id="ARBA00012438"/>
    </source>
</evidence>
<dbReference type="InterPro" id="IPR011006">
    <property type="entry name" value="CheY-like_superfamily"/>
</dbReference>
<dbReference type="Gene3D" id="3.30.450.20">
    <property type="entry name" value="PAS domain"/>
    <property type="match status" value="1"/>
</dbReference>
<evidence type="ECO:0000256" key="4">
    <source>
        <dbReference type="ARBA" id="ARBA00022679"/>
    </source>
</evidence>
<dbReference type="CDD" id="cd00156">
    <property type="entry name" value="REC"/>
    <property type="match status" value="1"/>
</dbReference>
<dbReference type="InterPro" id="IPR004358">
    <property type="entry name" value="Sig_transdc_His_kin-like_C"/>
</dbReference>
<name>A0A1G5IUF9_9BACT</name>
<evidence type="ECO:0000256" key="1">
    <source>
        <dbReference type="ARBA" id="ARBA00000085"/>
    </source>
</evidence>
<dbReference type="PANTHER" id="PTHR43065">
    <property type="entry name" value="SENSOR HISTIDINE KINASE"/>
    <property type="match status" value="1"/>
</dbReference>
<dbReference type="InterPro" id="IPR001789">
    <property type="entry name" value="Sig_transdc_resp-reg_receiver"/>
</dbReference>
<feature type="modified residue" description="4-aspartylphosphate" evidence="9">
    <location>
        <position position="631"/>
    </location>
</feature>
<dbReference type="Pfam" id="PF00512">
    <property type="entry name" value="HisKA"/>
    <property type="match status" value="1"/>
</dbReference>
<dbReference type="PROSITE" id="PS50109">
    <property type="entry name" value="HIS_KIN"/>
    <property type="match status" value="1"/>
</dbReference>
<keyword evidence="14" id="KW-1185">Reference proteome</keyword>
<dbReference type="AlphaFoldDB" id="A0A1G5IUF9"/>
<dbReference type="PROSITE" id="PS50110">
    <property type="entry name" value="RESPONSE_REGULATORY"/>
    <property type="match status" value="1"/>
</dbReference>
<dbReference type="SUPFAM" id="SSF52172">
    <property type="entry name" value="CheY-like"/>
    <property type="match status" value="1"/>
</dbReference>
<gene>
    <name evidence="13" type="ORF">SAMN05216233_12234</name>
</gene>
<evidence type="ECO:0000313" key="13">
    <source>
        <dbReference type="EMBL" id="SCY79723.1"/>
    </source>
</evidence>
<feature type="domain" description="Response regulatory" evidence="12">
    <location>
        <begin position="582"/>
        <end position="696"/>
    </location>
</feature>
<evidence type="ECO:0000256" key="8">
    <source>
        <dbReference type="ARBA" id="ARBA00023012"/>
    </source>
</evidence>
<evidence type="ECO:0000256" key="5">
    <source>
        <dbReference type="ARBA" id="ARBA00022741"/>
    </source>
</evidence>
<dbReference type="SMART" id="SM00448">
    <property type="entry name" value="REC"/>
    <property type="match status" value="1"/>
</dbReference>
<dbReference type="SUPFAM" id="SSF55874">
    <property type="entry name" value="ATPase domain of HSP90 chaperone/DNA topoisomerase II/histidine kinase"/>
    <property type="match status" value="1"/>
</dbReference>
<keyword evidence="10" id="KW-0472">Membrane</keyword>
<feature type="transmembrane region" description="Helical" evidence="10">
    <location>
        <begin position="298"/>
        <end position="320"/>
    </location>
</feature>
<comment type="catalytic activity">
    <reaction evidence="1">
        <text>ATP + protein L-histidine = ADP + protein N-phospho-L-histidine.</text>
        <dbReference type="EC" id="2.7.13.3"/>
    </reaction>
</comment>
<dbReference type="PRINTS" id="PR00344">
    <property type="entry name" value="BCTRLSENSOR"/>
</dbReference>
<evidence type="ECO:0000256" key="6">
    <source>
        <dbReference type="ARBA" id="ARBA00022777"/>
    </source>
</evidence>
<evidence type="ECO:0000313" key="14">
    <source>
        <dbReference type="Proteomes" id="UP000198870"/>
    </source>
</evidence>
<evidence type="ECO:0000256" key="9">
    <source>
        <dbReference type="PROSITE-ProRule" id="PRU00169"/>
    </source>
</evidence>
<dbReference type="Pfam" id="PF00072">
    <property type="entry name" value="Response_reg"/>
    <property type="match status" value="1"/>
</dbReference>
<dbReference type="CDD" id="cd00082">
    <property type="entry name" value="HisKA"/>
    <property type="match status" value="1"/>
</dbReference>
<keyword evidence="6 13" id="KW-0418">Kinase</keyword>
<dbReference type="RefSeq" id="WP_092214315.1">
    <property type="nucleotide sequence ID" value="NZ_FMUX01000022.1"/>
</dbReference>
<dbReference type="Pfam" id="PF02518">
    <property type="entry name" value="HATPase_c"/>
    <property type="match status" value="1"/>
</dbReference>
<keyword evidence="4" id="KW-0808">Transferase</keyword>
<proteinExistence type="predicted"/>
<evidence type="ECO:0000256" key="7">
    <source>
        <dbReference type="ARBA" id="ARBA00022840"/>
    </source>
</evidence>
<keyword evidence="10" id="KW-0812">Transmembrane</keyword>
<keyword evidence="7" id="KW-0067">ATP-binding</keyword>
<dbReference type="GO" id="GO:0000155">
    <property type="term" value="F:phosphorelay sensor kinase activity"/>
    <property type="evidence" value="ECO:0007669"/>
    <property type="project" value="InterPro"/>
</dbReference>
<evidence type="ECO:0000256" key="10">
    <source>
        <dbReference type="SAM" id="Phobius"/>
    </source>
</evidence>
<evidence type="ECO:0000259" key="11">
    <source>
        <dbReference type="PROSITE" id="PS50109"/>
    </source>
</evidence>
<accession>A0A1G5IUF9</accession>
<dbReference type="InterPro" id="IPR003594">
    <property type="entry name" value="HATPase_dom"/>
</dbReference>
<organism evidence="13 14">
    <name type="scientific">Desulfoluna spongiiphila</name>
    <dbReference type="NCBI Taxonomy" id="419481"/>
    <lineage>
        <taxon>Bacteria</taxon>
        <taxon>Pseudomonadati</taxon>
        <taxon>Thermodesulfobacteriota</taxon>
        <taxon>Desulfobacteria</taxon>
        <taxon>Desulfobacterales</taxon>
        <taxon>Desulfolunaceae</taxon>
        <taxon>Desulfoluna</taxon>
    </lineage>
</organism>
<dbReference type="InterPro" id="IPR005467">
    <property type="entry name" value="His_kinase_dom"/>
</dbReference>
<keyword evidence="3 9" id="KW-0597">Phosphoprotein</keyword>
<reference evidence="13 14" key="1">
    <citation type="submission" date="2016-10" db="EMBL/GenBank/DDBJ databases">
        <authorList>
            <person name="de Groot N.N."/>
        </authorList>
    </citation>
    <scope>NUCLEOTIDE SEQUENCE [LARGE SCALE GENOMIC DNA]</scope>
    <source>
        <strain evidence="13 14">AA1</strain>
    </source>
</reference>
<feature type="transmembrane region" description="Helical" evidence="10">
    <location>
        <begin position="32"/>
        <end position="50"/>
    </location>
</feature>
<dbReference type="OrthoDB" id="9777714at2"/>
<dbReference type="Proteomes" id="UP000198870">
    <property type="component" value="Unassembled WGS sequence"/>
</dbReference>
<dbReference type="InterPro" id="IPR036890">
    <property type="entry name" value="HATPase_C_sf"/>
</dbReference>
<dbReference type="Gene3D" id="3.40.50.2300">
    <property type="match status" value="1"/>
</dbReference>
<dbReference type="PANTHER" id="PTHR43065:SF46">
    <property type="entry name" value="C4-DICARBOXYLATE TRANSPORT SENSOR PROTEIN DCTB"/>
    <property type="match status" value="1"/>
</dbReference>
<dbReference type="GO" id="GO:0005524">
    <property type="term" value="F:ATP binding"/>
    <property type="evidence" value="ECO:0007669"/>
    <property type="project" value="UniProtKB-KW"/>
</dbReference>
<evidence type="ECO:0000259" key="12">
    <source>
        <dbReference type="PROSITE" id="PS50110"/>
    </source>
</evidence>
<dbReference type="SMART" id="SM00387">
    <property type="entry name" value="HATPase_c"/>
    <property type="match status" value="1"/>
</dbReference>
<evidence type="ECO:0000256" key="3">
    <source>
        <dbReference type="ARBA" id="ARBA00022553"/>
    </source>
</evidence>
<dbReference type="Gene3D" id="3.30.565.10">
    <property type="entry name" value="Histidine kinase-like ATPase, C-terminal domain"/>
    <property type="match status" value="1"/>
</dbReference>
<protein>
    <recommendedName>
        <fullName evidence="2">histidine kinase</fullName>
        <ecNumber evidence="2">2.7.13.3</ecNumber>
    </recommendedName>
</protein>
<dbReference type="EC" id="2.7.13.3" evidence="2"/>
<sequence length="698" mass="77157">MWTIRNFINQIDALFSRGADSPGHYRNLTRNIIITMLVVTITPLTVMGILNHFQYGRHLQNELITPLANTASKAKYSFELFFEERLSTVRFIANAYDYEDLQDSRTLHHILRILKSELGGFVDLAIINADGDLVNYAGPYNLQGKNYASQRSFQEVLIKGSYISNVFMGHRQFPHIVVAVQRYTTEGTNWIIRATIDTDRFYKLLGNLRLSPLSDAFLINSEGTLQTNSAFYGKTLETCRLTIPSGTRSTFVTETTDPDGRQILLACSGFNNADYVLVIAKPRSVVLRSWYALKSDALLVYALSLLVIIFMVVKMTGTLVRRIKESDERRETALTELQHNQKLSSIGRLAAGVAHEINNPLAIINEKAGLMNDLVAAGEDFPHRERLSDLTAAIIGSVSRCKTITHRLLGFARKLDTLMESLSINEILKEVMGFLEREALYRQLDVSVDLDPDLADILSDRGQLQQVFLNLLTNAFSAVNDGGTIRIASMPVGEGGVLVTVADNGCGMTEDVAKRIFDPFFSTKKGNGTGLGLSITYGILKKLGGTITLNTLQGEGTTFTVTLPAKPPRRHTEGRTCPMTTHVLLIDDEREFVSTLAERLEIRGFSTATAEDGEAGLALVRNGTFDVVILDLLMPGMNGLETLKHIRHIAPNLPVILLTGHGSTREGMEGMRLGAADYLMKPLAIEDLLDKLKEVAAS</sequence>
<keyword evidence="8" id="KW-0902">Two-component regulatory system</keyword>
<dbReference type="InterPro" id="IPR003661">
    <property type="entry name" value="HisK_dim/P_dom"/>
</dbReference>
<dbReference type="SUPFAM" id="SSF47384">
    <property type="entry name" value="Homodimeric domain of signal transducing histidine kinase"/>
    <property type="match status" value="1"/>
</dbReference>
<dbReference type="InterPro" id="IPR036097">
    <property type="entry name" value="HisK_dim/P_sf"/>
</dbReference>
<dbReference type="SMART" id="SM00388">
    <property type="entry name" value="HisKA"/>
    <property type="match status" value="1"/>
</dbReference>
<dbReference type="Gene3D" id="1.10.287.130">
    <property type="match status" value="1"/>
</dbReference>
<keyword evidence="10" id="KW-1133">Transmembrane helix</keyword>
<dbReference type="EMBL" id="FMUX01000022">
    <property type="protein sequence ID" value="SCY79723.1"/>
    <property type="molecule type" value="Genomic_DNA"/>
</dbReference>
<keyword evidence="5" id="KW-0547">Nucleotide-binding</keyword>